<dbReference type="PROSITE" id="PS51186">
    <property type="entry name" value="GNAT"/>
    <property type="match status" value="1"/>
</dbReference>
<comment type="caution">
    <text evidence="2">The sequence shown here is derived from an EMBL/GenBank/DDBJ whole genome shotgun (WGS) entry which is preliminary data.</text>
</comment>
<organism evidence="2 3">
    <name type="scientific">Actinophytocola gossypii</name>
    <dbReference type="NCBI Taxonomy" id="2812003"/>
    <lineage>
        <taxon>Bacteria</taxon>
        <taxon>Bacillati</taxon>
        <taxon>Actinomycetota</taxon>
        <taxon>Actinomycetes</taxon>
        <taxon>Pseudonocardiales</taxon>
        <taxon>Pseudonocardiaceae</taxon>
    </lineage>
</organism>
<protein>
    <submittedName>
        <fullName evidence="2">GNAT family N-acetyltransferase</fullName>
    </submittedName>
</protein>
<dbReference type="RefSeq" id="WP_260194949.1">
    <property type="nucleotide sequence ID" value="NZ_JAFFZE010000023.1"/>
</dbReference>
<dbReference type="Gene3D" id="3.40.630.30">
    <property type="match status" value="1"/>
</dbReference>
<dbReference type="InterPro" id="IPR000182">
    <property type="entry name" value="GNAT_dom"/>
</dbReference>
<evidence type="ECO:0000259" key="1">
    <source>
        <dbReference type="PROSITE" id="PS51186"/>
    </source>
</evidence>
<feature type="domain" description="N-acetyltransferase" evidence="1">
    <location>
        <begin position="136"/>
        <end position="277"/>
    </location>
</feature>
<dbReference type="SUPFAM" id="SSF55729">
    <property type="entry name" value="Acyl-CoA N-acyltransferases (Nat)"/>
    <property type="match status" value="1"/>
</dbReference>
<sequence length="277" mass="29831">MTAVDDRTGADAPPFATRTELVSWWDNTWLVRAVSADGTVLTCLATRTGRESCLLDELLPRRRDPRLAGLLVAAADRVRDDLGVTTVLAVHPADWDEHLSGHGVTPLHRMAHLGLLLDDEQLRAHHRPLPDGHAIVPLHTTTEADLAGLSTGPGRERDLAVWRDVRSGGYGPVIADASLAVGTGSGVTAAIAVSEYRGRPLIGHCVTGEAHRGHGLGRAVLVESLRRLAAAGYADCHLNVVADNWIAHRLYRSVGFSPRRPPLRVTRIPDGGVRHGR</sequence>
<reference evidence="2 3" key="1">
    <citation type="submission" date="2021-02" db="EMBL/GenBank/DDBJ databases">
        <title>Actinophytocola xerophila sp. nov., isolated from soil of cotton cropping field.</title>
        <authorList>
            <person name="Huang R."/>
            <person name="Chen X."/>
            <person name="Ge X."/>
            <person name="Liu W."/>
        </authorList>
    </citation>
    <scope>NUCLEOTIDE SEQUENCE [LARGE SCALE GENOMIC DNA]</scope>
    <source>
        <strain evidence="2 3">S1-96</strain>
    </source>
</reference>
<proteinExistence type="predicted"/>
<gene>
    <name evidence="2" type="ORF">JT362_28450</name>
</gene>
<dbReference type="Proteomes" id="UP001156441">
    <property type="component" value="Unassembled WGS sequence"/>
</dbReference>
<dbReference type="InterPro" id="IPR013653">
    <property type="entry name" value="GCN5-like_dom"/>
</dbReference>
<evidence type="ECO:0000313" key="3">
    <source>
        <dbReference type="Proteomes" id="UP001156441"/>
    </source>
</evidence>
<evidence type="ECO:0000313" key="2">
    <source>
        <dbReference type="EMBL" id="MCT2587061.1"/>
    </source>
</evidence>
<keyword evidence="3" id="KW-1185">Reference proteome</keyword>
<dbReference type="Pfam" id="PF08445">
    <property type="entry name" value="FR47"/>
    <property type="match status" value="1"/>
</dbReference>
<dbReference type="InterPro" id="IPR016181">
    <property type="entry name" value="Acyl_CoA_acyltransferase"/>
</dbReference>
<name>A0ABT2JGQ9_9PSEU</name>
<dbReference type="EMBL" id="JAFFZE010000023">
    <property type="protein sequence ID" value="MCT2587061.1"/>
    <property type="molecule type" value="Genomic_DNA"/>
</dbReference>
<accession>A0ABT2JGQ9</accession>